<sequence length="666" mass="71413">MISVRPLQRNKADRIDTVPLHRKGFARTFTASIVCACLLASAPAAGAFELFGFKFFGRYDEADTVIDPVNYSVTLTVSPADDDLEKALNAASTLVADAEKPVSGSLGLLAKARNDRRRLVAALYEQSRYDGLVTITIEGQNIAGMAPDASFDTSRPVPVAITVQPGQLYKMGTVRLTTDGPPPLSAEEYELTPGSSADSVRLLKAENQIYLDVENTGRPFAAILHRDVVADSARGTLDYDLSLSPGSPVPFGRTVVTGANAVRPGFIAYMTGIKPGTIYSREELQQARDRLNALNVFSSVTVKAADGQEPDGTLPVLVEVSERPFRVIGAGATFSNTDGAGVNGYWQHRNLFGGAESIRLEGSVTRIGANELSSSGREVDGVDYKVGAEFRKPGVLGPDSVYIGSLTTLREQPLAYNRESIAGFSGVEYKIDKRQTVHAGVLLEYEEIEDYLGKRDFLIGSIPVTYTFDARDDALNPTEGYLLKVMGEPSYDAEGSVAFFKARGDASAYLSLDENDRFIVAGRVAYGTMAGADLADIPNDRRFYAGGGGSVRGYVYQSIGPYYPDFAPPGTNPNFVDTPIGGLSLFEASLEMRIGITESIQIVPFIDGGTVSDDLFPDFGEFKLGAGVGARYLTGFGPIRIDVGIPLDPGPRDGSFQIYAGIGQAF</sequence>
<keyword evidence="2" id="KW-1134">Transmembrane beta strand</keyword>
<dbReference type="GO" id="GO:0019867">
    <property type="term" value="C:outer membrane"/>
    <property type="evidence" value="ECO:0007669"/>
    <property type="project" value="InterPro"/>
</dbReference>
<keyword evidence="8" id="KW-1185">Reference proteome</keyword>
<keyword evidence="4" id="KW-0732">Signal</keyword>
<gene>
    <name evidence="7" type="ORF">FPY71_03700</name>
</gene>
<dbReference type="EMBL" id="VTWH01000001">
    <property type="protein sequence ID" value="KAA0972223.1"/>
    <property type="molecule type" value="Genomic_DNA"/>
</dbReference>
<accession>A0A5B0E084</accession>
<evidence type="ECO:0000256" key="1">
    <source>
        <dbReference type="ARBA" id="ARBA00004370"/>
    </source>
</evidence>
<dbReference type="Gene3D" id="2.40.160.50">
    <property type="entry name" value="membrane protein fhac: a member of the omp85/tpsb transporter family"/>
    <property type="match status" value="1"/>
</dbReference>
<reference evidence="7 8" key="1">
    <citation type="submission" date="2019-08" db="EMBL/GenBank/DDBJ databases">
        <title>Aureimonas fodiniaquatilis sp. nov., isolated from a coal mine wastewater.</title>
        <authorList>
            <person name="Kim W."/>
        </authorList>
    </citation>
    <scope>NUCLEOTIDE SEQUENCE [LARGE SCALE GENOMIC DNA]</scope>
    <source>
        <strain evidence="7 8">CAU 1482</strain>
    </source>
</reference>
<protein>
    <submittedName>
        <fullName evidence="7">Outer membrane protein assembly factor</fullName>
    </submittedName>
</protein>
<dbReference type="PANTHER" id="PTHR12815">
    <property type="entry name" value="SORTING AND ASSEMBLY MACHINERY SAMM50 PROTEIN FAMILY MEMBER"/>
    <property type="match status" value="1"/>
</dbReference>
<feature type="domain" description="Bacterial surface antigen (D15)" evidence="5">
    <location>
        <begin position="350"/>
        <end position="666"/>
    </location>
</feature>
<feature type="domain" description="POTRA" evidence="6">
    <location>
        <begin position="251"/>
        <end position="323"/>
    </location>
</feature>
<organism evidence="7 8">
    <name type="scientific">Aureimonas fodinaquatilis</name>
    <dbReference type="NCBI Taxonomy" id="2565783"/>
    <lineage>
        <taxon>Bacteria</taxon>
        <taxon>Pseudomonadati</taxon>
        <taxon>Pseudomonadota</taxon>
        <taxon>Alphaproteobacteria</taxon>
        <taxon>Hyphomicrobiales</taxon>
        <taxon>Aurantimonadaceae</taxon>
        <taxon>Aureimonas</taxon>
    </lineage>
</organism>
<feature type="signal peptide" evidence="4">
    <location>
        <begin position="1"/>
        <end position="47"/>
    </location>
</feature>
<evidence type="ECO:0000256" key="3">
    <source>
        <dbReference type="ARBA" id="ARBA00023136"/>
    </source>
</evidence>
<dbReference type="PANTHER" id="PTHR12815:SF42">
    <property type="entry name" value="BACTERIAL SURFACE ANTIGEN (D15) DOMAIN-CONTAINING PROTEIN"/>
    <property type="match status" value="1"/>
</dbReference>
<evidence type="ECO:0000313" key="8">
    <source>
        <dbReference type="Proteomes" id="UP000324738"/>
    </source>
</evidence>
<dbReference type="Pfam" id="PF01103">
    <property type="entry name" value="Omp85"/>
    <property type="match status" value="1"/>
</dbReference>
<dbReference type="InterPro" id="IPR039910">
    <property type="entry name" value="D15-like"/>
</dbReference>
<keyword evidence="3" id="KW-0472">Membrane</keyword>
<dbReference type="InterPro" id="IPR010827">
    <property type="entry name" value="BamA/TamA_POTRA"/>
</dbReference>
<dbReference type="Pfam" id="PF07244">
    <property type="entry name" value="POTRA"/>
    <property type="match status" value="1"/>
</dbReference>
<comment type="caution">
    <text evidence="7">The sequence shown here is derived from an EMBL/GenBank/DDBJ whole genome shotgun (WGS) entry which is preliminary data.</text>
</comment>
<evidence type="ECO:0000259" key="5">
    <source>
        <dbReference type="Pfam" id="PF01103"/>
    </source>
</evidence>
<evidence type="ECO:0000313" key="7">
    <source>
        <dbReference type="EMBL" id="KAA0972223.1"/>
    </source>
</evidence>
<name>A0A5B0E084_9HYPH</name>
<comment type="subcellular location">
    <subcellularLocation>
        <location evidence="1">Membrane</location>
    </subcellularLocation>
</comment>
<dbReference type="OrthoDB" id="9769707at2"/>
<evidence type="ECO:0000256" key="4">
    <source>
        <dbReference type="SAM" id="SignalP"/>
    </source>
</evidence>
<proteinExistence type="predicted"/>
<dbReference type="Gene3D" id="3.10.20.310">
    <property type="entry name" value="membrane protein fhac"/>
    <property type="match status" value="1"/>
</dbReference>
<dbReference type="InterPro" id="IPR000184">
    <property type="entry name" value="Bac_surfAg_D15"/>
</dbReference>
<feature type="chain" id="PRO_5023034576" evidence="4">
    <location>
        <begin position="48"/>
        <end position="666"/>
    </location>
</feature>
<keyword evidence="2" id="KW-0812">Transmembrane</keyword>
<evidence type="ECO:0000256" key="2">
    <source>
        <dbReference type="ARBA" id="ARBA00022452"/>
    </source>
</evidence>
<dbReference type="AlphaFoldDB" id="A0A5B0E084"/>
<evidence type="ECO:0000259" key="6">
    <source>
        <dbReference type="Pfam" id="PF07244"/>
    </source>
</evidence>
<dbReference type="Proteomes" id="UP000324738">
    <property type="component" value="Unassembled WGS sequence"/>
</dbReference>